<dbReference type="RefSeq" id="WP_265138215.1">
    <property type="nucleotide sequence ID" value="NZ_CP110418.1"/>
</dbReference>
<name>A0AA46X3C4_9FIRM</name>
<feature type="domain" description="Inverse autotransporter beta-domain" evidence="2">
    <location>
        <begin position="98"/>
        <end position="348"/>
    </location>
</feature>
<feature type="signal peptide" evidence="1">
    <location>
        <begin position="1"/>
        <end position="21"/>
    </location>
</feature>
<feature type="chain" id="PRO_5041419360" evidence="1">
    <location>
        <begin position="22"/>
        <end position="353"/>
    </location>
</feature>
<dbReference type="InterPro" id="IPR038177">
    <property type="entry name" value="IAT_beta_sf"/>
</dbReference>
<evidence type="ECO:0000259" key="2">
    <source>
        <dbReference type="Pfam" id="PF11924"/>
    </source>
</evidence>
<dbReference type="EMBL" id="CP110418">
    <property type="protein sequence ID" value="UZG51069.1"/>
    <property type="molecule type" value="Genomic_DNA"/>
</dbReference>
<protein>
    <submittedName>
        <fullName evidence="3">Inverse autotransporter beta domain-containing protein</fullName>
    </submittedName>
</protein>
<evidence type="ECO:0000313" key="4">
    <source>
        <dbReference type="Proteomes" id="UP001164244"/>
    </source>
</evidence>
<keyword evidence="1" id="KW-0732">Signal</keyword>
<accession>A0AA46X3C4</accession>
<dbReference type="Gene3D" id="2.40.160.160">
    <property type="entry name" value="Inverse autotransporter, beta-domain"/>
    <property type="match status" value="1"/>
</dbReference>
<dbReference type="Proteomes" id="UP001164244">
    <property type="component" value="Chromosome"/>
</dbReference>
<dbReference type="AlphaFoldDB" id="A0AA46X3C4"/>
<sequence length="353" mass="39896">MKRIVCVALSALLCCVGSAEAEKQQLHKGADQSIQREHTLAVATSPRVEQVKAASEDFHITPAATPDHVIGEGGPLVMDRQEAKTVQYSDVDAVNRAINAVAMSNVSNAMYGAKGKPWMRRTTLSFQFQEGWKPLYSVETVQPLGHYDDQSRHVWFTQQRISRASDSGTTLNVGVGYRRISKDDRRLYGAHLFYDHRFLRHHDRLSGGLEYMSGESEFRFNWYGSASDERVLDANLHTLERVANGYTLEYGKTFKNARWARVYVEGYHWNQERQADKNGLRVGSELQLTPRVSVDMGYNKPEHNSGGAYGKITFRLAGSPVAWYGGKHRVEGAMSVRSKMLSLVRRHNTIWVE</sequence>
<gene>
    <name evidence="3" type="ORF">OKW85_00235</name>
</gene>
<dbReference type="InterPro" id="IPR024519">
    <property type="entry name" value="IAT_beta"/>
</dbReference>
<evidence type="ECO:0000256" key="1">
    <source>
        <dbReference type="SAM" id="SignalP"/>
    </source>
</evidence>
<dbReference type="Pfam" id="PF11924">
    <property type="entry name" value="IAT_beta"/>
    <property type="match status" value="1"/>
</dbReference>
<dbReference type="KEGG" id="vrg:OKW85_00235"/>
<reference evidence="3" key="1">
    <citation type="submission" date="2022-11" db="EMBL/GenBank/DDBJ databases">
        <title>Complete genome sequence of Veillonella rogosae KCOM 3468 isolated from human Subgingival dental plaque of Chronic peridontitis Lesion.</title>
        <authorList>
            <person name="Park S.-N."/>
            <person name="Lim Y.K."/>
            <person name="Kook J.-K."/>
        </authorList>
    </citation>
    <scope>NUCLEOTIDE SEQUENCE</scope>
    <source>
        <strain evidence="3">KCOM 3468</strain>
    </source>
</reference>
<evidence type="ECO:0000313" key="3">
    <source>
        <dbReference type="EMBL" id="UZG51069.1"/>
    </source>
</evidence>
<organism evidence="3 4">
    <name type="scientific">Veillonella rogosae</name>
    <dbReference type="NCBI Taxonomy" id="423477"/>
    <lineage>
        <taxon>Bacteria</taxon>
        <taxon>Bacillati</taxon>
        <taxon>Bacillota</taxon>
        <taxon>Negativicutes</taxon>
        <taxon>Veillonellales</taxon>
        <taxon>Veillonellaceae</taxon>
        <taxon>Veillonella</taxon>
    </lineage>
</organism>
<proteinExistence type="predicted"/>